<dbReference type="InterPro" id="IPR035959">
    <property type="entry name" value="RutC-like_sf"/>
</dbReference>
<dbReference type="InterPro" id="IPR013813">
    <property type="entry name" value="Endoribo_LPSP/chorism_mut-like"/>
</dbReference>
<protein>
    <submittedName>
        <fullName evidence="2">RidA family protein</fullName>
    </submittedName>
</protein>
<dbReference type="Gene3D" id="3.30.1330.40">
    <property type="entry name" value="RutC-like"/>
    <property type="match status" value="1"/>
</dbReference>
<dbReference type="CDD" id="cd02199">
    <property type="entry name" value="YjgF_YER057c_UK114_like_1"/>
    <property type="match status" value="1"/>
</dbReference>
<dbReference type="SUPFAM" id="SSF55298">
    <property type="entry name" value="YjgF-like"/>
    <property type="match status" value="1"/>
</dbReference>
<evidence type="ECO:0000313" key="3">
    <source>
        <dbReference type="Proteomes" id="UP001500432"/>
    </source>
</evidence>
<gene>
    <name evidence="2" type="ORF">GCM10009849_22650</name>
</gene>
<name>A0ABN3BVF8_9MICC</name>
<dbReference type="PANTHER" id="PTHR43760:SF1">
    <property type="entry name" value="ENDORIBONUCLEASE L-PSP_CHORISMATE MUTASE-LIKE DOMAIN-CONTAINING PROTEIN"/>
    <property type="match status" value="1"/>
</dbReference>
<sequence>MSMHHGARPIDSERARLVAYEQSLPPTPEPGGLYVPVTQVGPFLFTAGHTHAVRGVLDFRGPVGSDGCPTIEDARACARLAVQNCMASLAGHLDGLGAVDRVVQMTGYVAAGPAFGDHPQVMDAASEELVAAFGERGRPARAAVGVASLPDGAVVEVSLVVTAASLEGKARL</sequence>
<organism evidence="2 3">
    <name type="scientific">Sinomonas flava</name>
    <dbReference type="NCBI Taxonomy" id="496857"/>
    <lineage>
        <taxon>Bacteria</taxon>
        <taxon>Bacillati</taxon>
        <taxon>Actinomycetota</taxon>
        <taxon>Actinomycetes</taxon>
        <taxon>Micrococcales</taxon>
        <taxon>Micrococcaceae</taxon>
        <taxon>Sinomonas</taxon>
    </lineage>
</organism>
<dbReference type="Pfam" id="PF14588">
    <property type="entry name" value="YjgF_endoribonc"/>
    <property type="match status" value="1"/>
</dbReference>
<dbReference type="EMBL" id="BAAAQW010000006">
    <property type="protein sequence ID" value="GAA2200788.1"/>
    <property type="molecule type" value="Genomic_DNA"/>
</dbReference>
<evidence type="ECO:0000259" key="1">
    <source>
        <dbReference type="Pfam" id="PF14588"/>
    </source>
</evidence>
<comment type="caution">
    <text evidence="2">The sequence shown here is derived from an EMBL/GenBank/DDBJ whole genome shotgun (WGS) entry which is preliminary data.</text>
</comment>
<proteinExistence type="predicted"/>
<dbReference type="Proteomes" id="UP001500432">
    <property type="component" value="Unassembled WGS sequence"/>
</dbReference>
<dbReference type="PANTHER" id="PTHR43760">
    <property type="entry name" value="ENDORIBONUCLEASE-RELATED"/>
    <property type="match status" value="1"/>
</dbReference>
<dbReference type="RefSeq" id="WP_344299835.1">
    <property type="nucleotide sequence ID" value="NZ_BAAAQW010000006.1"/>
</dbReference>
<feature type="domain" description="Endoribonuclease L-PSP/chorismate mutase-like" evidence="1">
    <location>
        <begin position="15"/>
        <end position="154"/>
    </location>
</feature>
<evidence type="ECO:0000313" key="2">
    <source>
        <dbReference type="EMBL" id="GAA2200788.1"/>
    </source>
</evidence>
<accession>A0ABN3BVF8</accession>
<reference evidence="2 3" key="1">
    <citation type="journal article" date="2019" name="Int. J. Syst. Evol. Microbiol.">
        <title>The Global Catalogue of Microorganisms (GCM) 10K type strain sequencing project: providing services to taxonomists for standard genome sequencing and annotation.</title>
        <authorList>
            <consortium name="The Broad Institute Genomics Platform"/>
            <consortium name="The Broad Institute Genome Sequencing Center for Infectious Disease"/>
            <person name="Wu L."/>
            <person name="Ma J."/>
        </authorList>
    </citation>
    <scope>NUCLEOTIDE SEQUENCE [LARGE SCALE GENOMIC DNA]</scope>
    <source>
        <strain evidence="2 3">JCM 16034</strain>
    </source>
</reference>
<keyword evidence="3" id="KW-1185">Reference proteome</keyword>